<organism evidence="3 4">
    <name type="scientific">Caenorhabditis nigoni</name>
    <dbReference type="NCBI Taxonomy" id="1611254"/>
    <lineage>
        <taxon>Eukaryota</taxon>
        <taxon>Metazoa</taxon>
        <taxon>Ecdysozoa</taxon>
        <taxon>Nematoda</taxon>
        <taxon>Chromadorea</taxon>
        <taxon>Rhabditida</taxon>
        <taxon>Rhabditina</taxon>
        <taxon>Rhabditomorpha</taxon>
        <taxon>Rhabditoidea</taxon>
        <taxon>Rhabditidae</taxon>
        <taxon>Peloderinae</taxon>
        <taxon>Caenorhabditis</taxon>
    </lineage>
</organism>
<dbReference type="OrthoDB" id="8958223at2759"/>
<evidence type="ECO:0000256" key="2">
    <source>
        <dbReference type="SAM" id="SignalP"/>
    </source>
</evidence>
<feature type="signal peptide" evidence="2">
    <location>
        <begin position="1"/>
        <end position="18"/>
    </location>
</feature>
<feature type="region of interest" description="Disordered" evidence="1">
    <location>
        <begin position="46"/>
        <end position="143"/>
    </location>
</feature>
<feature type="compositionally biased region" description="Acidic residues" evidence="1">
    <location>
        <begin position="102"/>
        <end position="114"/>
    </location>
</feature>
<protein>
    <submittedName>
        <fullName evidence="3">Uncharacterized protein</fullName>
    </submittedName>
</protein>
<dbReference type="Proteomes" id="UP000230233">
    <property type="component" value="Chromosome IV"/>
</dbReference>
<accession>A0A2G5U8U9</accession>
<evidence type="ECO:0000313" key="3">
    <source>
        <dbReference type="EMBL" id="PIC35980.1"/>
    </source>
</evidence>
<proteinExistence type="predicted"/>
<reference evidence="4" key="1">
    <citation type="submission" date="2017-10" db="EMBL/GenBank/DDBJ databases">
        <title>Rapid genome shrinkage in a self-fertile nematode reveals novel sperm competition proteins.</title>
        <authorList>
            <person name="Yin D."/>
            <person name="Schwarz E.M."/>
            <person name="Thomas C.G."/>
            <person name="Felde R.L."/>
            <person name="Korf I.F."/>
            <person name="Cutter A.D."/>
            <person name="Schartner C.M."/>
            <person name="Ralston E.J."/>
            <person name="Meyer B.J."/>
            <person name="Haag E.S."/>
        </authorList>
    </citation>
    <scope>NUCLEOTIDE SEQUENCE [LARGE SCALE GENOMIC DNA]</scope>
    <source>
        <strain evidence="4">JU1422</strain>
    </source>
</reference>
<feature type="compositionally biased region" description="Polar residues" evidence="1">
    <location>
        <begin position="74"/>
        <end position="92"/>
    </location>
</feature>
<gene>
    <name evidence="3" type="primary">Cnig_chr_IV.g15152</name>
    <name evidence="3" type="ORF">B9Z55_015152</name>
</gene>
<evidence type="ECO:0000313" key="4">
    <source>
        <dbReference type="Proteomes" id="UP000230233"/>
    </source>
</evidence>
<sequence length="143" mass="15917">MKLRLFLWLFVTLERSDEQNKKVGHIAPKAHEPAVRSAGEYFVNLTARITPKKKEETKKEETKEKVSKTEDEPSTSAASEPSKSTAAGSSGKTKAEKKEAEPEPMEEDDEEDEGIIGKKNEAPSGRQKSRQLVTTPTKTTILF</sequence>
<feature type="compositionally biased region" description="Basic and acidic residues" evidence="1">
    <location>
        <begin position="52"/>
        <end position="71"/>
    </location>
</feature>
<dbReference type="AlphaFoldDB" id="A0A2G5U8U9"/>
<dbReference type="EMBL" id="PDUG01000004">
    <property type="protein sequence ID" value="PIC35980.1"/>
    <property type="molecule type" value="Genomic_DNA"/>
</dbReference>
<keyword evidence="4" id="KW-1185">Reference proteome</keyword>
<name>A0A2G5U8U9_9PELO</name>
<keyword evidence="2" id="KW-0732">Signal</keyword>
<feature type="compositionally biased region" description="Polar residues" evidence="1">
    <location>
        <begin position="130"/>
        <end position="143"/>
    </location>
</feature>
<evidence type="ECO:0000256" key="1">
    <source>
        <dbReference type="SAM" id="MobiDB-lite"/>
    </source>
</evidence>
<feature type="chain" id="PRO_5013828546" evidence="2">
    <location>
        <begin position="19"/>
        <end position="143"/>
    </location>
</feature>
<comment type="caution">
    <text evidence="3">The sequence shown here is derived from an EMBL/GenBank/DDBJ whole genome shotgun (WGS) entry which is preliminary data.</text>
</comment>